<sequence>MKLIAETIWLRSSPLFRFGRGSEKGKRSKDAG</sequence>
<protein>
    <submittedName>
        <fullName evidence="1">Uncharacterized protein</fullName>
    </submittedName>
</protein>
<dbReference type="Proteomes" id="UP000325262">
    <property type="component" value="Segment"/>
</dbReference>
<keyword evidence="2" id="KW-1185">Reference proteome</keyword>
<proteinExistence type="predicted"/>
<reference evidence="1 2" key="1">
    <citation type="submission" date="2019-06" db="EMBL/GenBank/DDBJ databases">
        <title>Complete Genome Sequence of Klebsiella pneumoniae Myophage Magnus.</title>
        <authorList>
            <person name="Acevedo Ugarriza L.E."/>
            <person name="Michalik J."/>
            <person name="Newkirk H."/>
            <person name="Liu M."/>
            <person name="Gill J.J."/>
            <person name="Ramsey J."/>
        </authorList>
    </citation>
    <scope>NUCLEOTIDE SEQUENCE [LARGE SCALE GENOMIC DNA]</scope>
</reference>
<name>A0A5B9N585_9CAUD</name>
<dbReference type="EMBL" id="MN045230">
    <property type="protein sequence ID" value="QEG07915.1"/>
    <property type="molecule type" value="Genomic_DNA"/>
</dbReference>
<accession>A0A5B9N585</accession>
<evidence type="ECO:0000313" key="1">
    <source>
        <dbReference type="EMBL" id="QEG07915.1"/>
    </source>
</evidence>
<organism evidence="1 2">
    <name type="scientific">Klebsiella phage Magnus</name>
    <dbReference type="NCBI Taxonomy" id="2589660"/>
    <lineage>
        <taxon>Viruses</taxon>
        <taxon>Duplodnaviria</taxon>
        <taxon>Heunggongvirae</taxon>
        <taxon>Uroviricota</taxon>
        <taxon>Caudoviricetes</taxon>
        <taxon>Pantevenvirales</taxon>
        <taxon>Ackermannviridae</taxon>
        <taxon>Taipeivirus</taxon>
        <taxon>Taipeivirus magnus</taxon>
    </lineage>
</organism>
<evidence type="ECO:0000313" key="2">
    <source>
        <dbReference type="Proteomes" id="UP000325262"/>
    </source>
</evidence>
<gene>
    <name evidence="1" type="ORF">CPT_Magnus_036</name>
</gene>